<comment type="caution">
    <text evidence="2">The sequence shown here is derived from an EMBL/GenBank/DDBJ whole genome shotgun (WGS) entry which is preliminary data.</text>
</comment>
<proteinExistence type="predicted"/>
<keyword evidence="1" id="KW-0812">Transmembrane</keyword>
<name>A0AAV4NEP7_CAEEX</name>
<evidence type="ECO:0000313" key="2">
    <source>
        <dbReference type="EMBL" id="GIX82834.1"/>
    </source>
</evidence>
<reference evidence="2 3" key="1">
    <citation type="submission" date="2021-06" db="EMBL/GenBank/DDBJ databases">
        <title>Caerostris extrusa draft genome.</title>
        <authorList>
            <person name="Kono N."/>
            <person name="Arakawa K."/>
        </authorList>
    </citation>
    <scope>NUCLEOTIDE SEQUENCE [LARGE SCALE GENOMIC DNA]</scope>
</reference>
<gene>
    <name evidence="2" type="ORF">CEXT_370171</name>
</gene>
<evidence type="ECO:0000313" key="3">
    <source>
        <dbReference type="Proteomes" id="UP001054945"/>
    </source>
</evidence>
<accession>A0AAV4NEP7</accession>
<sequence length="82" mass="9386">MVSLNMADSEDDSFEGICRSTSKVKLPERRRTGSQFVGAVNCYLFNSLTLYFYLWACPHPPLFSKGKLYRDPLPPSVVPFRH</sequence>
<dbReference type="EMBL" id="BPLR01003270">
    <property type="protein sequence ID" value="GIX82834.1"/>
    <property type="molecule type" value="Genomic_DNA"/>
</dbReference>
<protein>
    <submittedName>
        <fullName evidence="2">Uncharacterized protein</fullName>
    </submittedName>
</protein>
<feature type="transmembrane region" description="Helical" evidence="1">
    <location>
        <begin position="36"/>
        <end position="56"/>
    </location>
</feature>
<keyword evidence="1" id="KW-1133">Transmembrane helix</keyword>
<keyword evidence="1" id="KW-0472">Membrane</keyword>
<organism evidence="2 3">
    <name type="scientific">Caerostris extrusa</name>
    <name type="common">Bark spider</name>
    <name type="synonym">Caerostris bankana</name>
    <dbReference type="NCBI Taxonomy" id="172846"/>
    <lineage>
        <taxon>Eukaryota</taxon>
        <taxon>Metazoa</taxon>
        <taxon>Ecdysozoa</taxon>
        <taxon>Arthropoda</taxon>
        <taxon>Chelicerata</taxon>
        <taxon>Arachnida</taxon>
        <taxon>Araneae</taxon>
        <taxon>Araneomorphae</taxon>
        <taxon>Entelegynae</taxon>
        <taxon>Araneoidea</taxon>
        <taxon>Araneidae</taxon>
        <taxon>Caerostris</taxon>
    </lineage>
</organism>
<evidence type="ECO:0000256" key="1">
    <source>
        <dbReference type="SAM" id="Phobius"/>
    </source>
</evidence>
<dbReference type="AlphaFoldDB" id="A0AAV4NEP7"/>
<dbReference type="Proteomes" id="UP001054945">
    <property type="component" value="Unassembled WGS sequence"/>
</dbReference>
<keyword evidence="3" id="KW-1185">Reference proteome</keyword>